<gene>
    <name evidence="1" type="ORF">Slati_0619000</name>
</gene>
<organism evidence="1">
    <name type="scientific">Sesamum latifolium</name>
    <dbReference type="NCBI Taxonomy" id="2727402"/>
    <lineage>
        <taxon>Eukaryota</taxon>
        <taxon>Viridiplantae</taxon>
        <taxon>Streptophyta</taxon>
        <taxon>Embryophyta</taxon>
        <taxon>Tracheophyta</taxon>
        <taxon>Spermatophyta</taxon>
        <taxon>Magnoliopsida</taxon>
        <taxon>eudicotyledons</taxon>
        <taxon>Gunneridae</taxon>
        <taxon>Pentapetalae</taxon>
        <taxon>asterids</taxon>
        <taxon>lamiids</taxon>
        <taxon>Lamiales</taxon>
        <taxon>Pedaliaceae</taxon>
        <taxon>Sesamum</taxon>
    </lineage>
</organism>
<evidence type="ECO:0000313" key="1">
    <source>
        <dbReference type="EMBL" id="KAL0459918.1"/>
    </source>
</evidence>
<dbReference type="PANTHER" id="PTHR39104">
    <property type="entry name" value="AMINO ACID-LIGASE"/>
    <property type="match status" value="1"/>
</dbReference>
<reference evidence="1" key="2">
    <citation type="journal article" date="2024" name="Plant">
        <title>Genomic evolution and insights into agronomic trait innovations of Sesamum species.</title>
        <authorList>
            <person name="Miao H."/>
            <person name="Wang L."/>
            <person name="Qu L."/>
            <person name="Liu H."/>
            <person name="Sun Y."/>
            <person name="Le M."/>
            <person name="Wang Q."/>
            <person name="Wei S."/>
            <person name="Zheng Y."/>
            <person name="Lin W."/>
            <person name="Duan Y."/>
            <person name="Cao H."/>
            <person name="Xiong S."/>
            <person name="Wang X."/>
            <person name="Wei L."/>
            <person name="Li C."/>
            <person name="Ma Q."/>
            <person name="Ju M."/>
            <person name="Zhao R."/>
            <person name="Li G."/>
            <person name="Mu C."/>
            <person name="Tian Q."/>
            <person name="Mei H."/>
            <person name="Zhang T."/>
            <person name="Gao T."/>
            <person name="Zhang H."/>
        </authorList>
    </citation>
    <scope>NUCLEOTIDE SEQUENCE</scope>
    <source>
        <strain evidence="1">KEN1</strain>
    </source>
</reference>
<comment type="caution">
    <text evidence="1">The sequence shown here is derived from an EMBL/GenBank/DDBJ whole genome shotgun (WGS) entry which is preliminary data.</text>
</comment>
<reference evidence="1" key="1">
    <citation type="submission" date="2020-06" db="EMBL/GenBank/DDBJ databases">
        <authorList>
            <person name="Li T."/>
            <person name="Hu X."/>
            <person name="Zhang T."/>
            <person name="Song X."/>
            <person name="Zhang H."/>
            <person name="Dai N."/>
            <person name="Sheng W."/>
            <person name="Hou X."/>
            <person name="Wei L."/>
        </authorList>
    </citation>
    <scope>NUCLEOTIDE SEQUENCE</scope>
    <source>
        <strain evidence="1">KEN1</strain>
        <tissue evidence="1">Leaf</tissue>
    </source>
</reference>
<sequence length="232" mass="25155">MGGGGDGKRRIKLFCPSVSKIVQIIAWDEQKLDLGSIARAFGLDPNTLKLNGHFISRGVDLVASSVTWKSLIGFFSARGLSTGANDSDALLVDGKLSKVGSKRSHGLDDAGNGTVKTNEQAYLRDSKRPQHERCSLHSSGNDKGSNSANYILGQVDLVSRATGCKELKRKWLLEDLSHLKRTKSDEAVSGLQEQKGSCTSPNSGFSCSFISRNMKRSRDDEMLAASPLKKIR</sequence>
<proteinExistence type="predicted"/>
<dbReference type="PANTHER" id="PTHR39104:SF1">
    <property type="entry name" value="AMINO ACID-LIGASE"/>
    <property type="match status" value="1"/>
</dbReference>
<dbReference type="AlphaFoldDB" id="A0AAW2Y2F9"/>
<accession>A0AAW2Y2F9</accession>
<dbReference type="EMBL" id="JACGWN010000002">
    <property type="protein sequence ID" value="KAL0459918.1"/>
    <property type="molecule type" value="Genomic_DNA"/>
</dbReference>
<protein>
    <submittedName>
        <fullName evidence="1">Uncharacterized protein</fullName>
    </submittedName>
</protein>
<name>A0AAW2Y2F9_9LAMI</name>